<reference evidence="1" key="1">
    <citation type="submission" date="2021-01" db="EMBL/GenBank/DDBJ databases">
        <authorList>
            <consortium name="Genoscope - CEA"/>
            <person name="William W."/>
        </authorList>
    </citation>
    <scope>NUCLEOTIDE SEQUENCE</scope>
</reference>
<comment type="caution">
    <text evidence="1">The sequence shown here is derived from an EMBL/GenBank/DDBJ whole genome shotgun (WGS) entry which is preliminary data.</text>
</comment>
<dbReference type="AlphaFoldDB" id="A0A8S1SSN8"/>
<organism evidence="1 2">
    <name type="scientific">Paramecium pentaurelia</name>
    <dbReference type="NCBI Taxonomy" id="43138"/>
    <lineage>
        <taxon>Eukaryota</taxon>
        <taxon>Sar</taxon>
        <taxon>Alveolata</taxon>
        <taxon>Ciliophora</taxon>
        <taxon>Intramacronucleata</taxon>
        <taxon>Oligohymenophorea</taxon>
        <taxon>Peniculida</taxon>
        <taxon>Parameciidae</taxon>
        <taxon>Paramecium</taxon>
    </lineage>
</organism>
<accession>A0A8S1SSN8</accession>
<dbReference type="EMBL" id="CAJJDO010000011">
    <property type="protein sequence ID" value="CAD8142217.1"/>
    <property type="molecule type" value="Genomic_DNA"/>
</dbReference>
<gene>
    <name evidence="1" type="ORF">PPENT_87.1.T0110022</name>
</gene>
<sequence>MKSRYQGTMNWDFGHQNNMMPTLTLVQSRNAGFGSPGLLLERPQVAQDLCPLLELIKEHTLYDYMEFQKQFASMNRTNKEDQIGIIYNFPSQYHKQMIPNPDYIAISIGKQVDTARKTYIIEKSLRMCKFMVSLMRGISKKESKKLFSAI</sequence>
<proteinExistence type="predicted"/>
<keyword evidence="2" id="KW-1185">Reference proteome</keyword>
<evidence type="ECO:0000313" key="2">
    <source>
        <dbReference type="Proteomes" id="UP000689195"/>
    </source>
</evidence>
<dbReference type="Proteomes" id="UP000689195">
    <property type="component" value="Unassembled WGS sequence"/>
</dbReference>
<protein>
    <submittedName>
        <fullName evidence="1">Uncharacterized protein</fullName>
    </submittedName>
</protein>
<name>A0A8S1SSN8_9CILI</name>
<evidence type="ECO:0000313" key="1">
    <source>
        <dbReference type="EMBL" id="CAD8142217.1"/>
    </source>
</evidence>